<evidence type="ECO:0000256" key="3">
    <source>
        <dbReference type="ARBA" id="ARBA00023125"/>
    </source>
</evidence>
<evidence type="ECO:0000256" key="4">
    <source>
        <dbReference type="RuleBase" id="RU004070"/>
    </source>
</evidence>
<accession>A0A7S4KED0</accession>
<gene>
    <name evidence="7" type="ORF">NAES01612_LOCUS5727</name>
</gene>
<sequence length="328" mass="37306">MSDVDRTSIHEAMEQQTISIARAGIVTTLSAQCTVIAAANPISGSYDRTVSLAENVHLTRPILSRFDLIHIITDEPSPESDYNLGKFVTASHRQSHPEVTRASRSHLLNTDSFSHENEEQIHEEGTSARNSEAVHAREDSDPSSSLPLYLSLFKKYIQYARSHCMPKILQVDPGRLPNLFAELRQVTPVTVRELESIIRLAEAHARIRLREFVQEEDFSEAIALFLRCYLKRHRLGEQRQLKAKFRKYLAIDDKRWIPLIETRLEEIIHTELALNKTDSEGQVRIAFETISGIVDKDGIPYTTLHKILSTQNLLGGKVRFEGDVLIFK</sequence>
<dbReference type="GO" id="GO:0005634">
    <property type="term" value="C:nucleus"/>
    <property type="evidence" value="ECO:0007669"/>
    <property type="project" value="TreeGrafter"/>
</dbReference>
<reference evidence="7" key="1">
    <citation type="submission" date="2021-01" db="EMBL/GenBank/DDBJ databases">
        <authorList>
            <person name="Corre E."/>
            <person name="Pelletier E."/>
            <person name="Niang G."/>
            <person name="Scheremetjew M."/>
            <person name="Finn R."/>
            <person name="Kale V."/>
            <person name="Holt S."/>
            <person name="Cochrane G."/>
            <person name="Meng A."/>
            <person name="Brown T."/>
            <person name="Cohen L."/>
        </authorList>
    </citation>
    <scope>NUCLEOTIDE SEQUENCE</scope>
    <source>
        <strain evidence="7">SoJaBio B1-5/56/2</strain>
    </source>
</reference>
<dbReference type="Pfam" id="PF00493">
    <property type="entry name" value="MCM"/>
    <property type="match status" value="1"/>
</dbReference>
<dbReference type="InterPro" id="IPR027417">
    <property type="entry name" value="P-loop_NTPase"/>
</dbReference>
<feature type="region of interest" description="Disordered" evidence="5">
    <location>
        <begin position="114"/>
        <end position="143"/>
    </location>
</feature>
<dbReference type="GO" id="GO:0000727">
    <property type="term" value="P:double-strand break repair via break-induced replication"/>
    <property type="evidence" value="ECO:0007669"/>
    <property type="project" value="TreeGrafter"/>
</dbReference>
<organism evidence="7">
    <name type="scientific">Paramoeba aestuarina</name>
    <dbReference type="NCBI Taxonomy" id="180227"/>
    <lineage>
        <taxon>Eukaryota</taxon>
        <taxon>Amoebozoa</taxon>
        <taxon>Discosea</taxon>
        <taxon>Flabellinia</taxon>
        <taxon>Dactylopodida</taxon>
        <taxon>Paramoebidae</taxon>
        <taxon>Paramoeba</taxon>
    </lineage>
</organism>
<dbReference type="SUPFAM" id="SSF52540">
    <property type="entry name" value="P-loop containing nucleoside triphosphate hydrolases"/>
    <property type="match status" value="1"/>
</dbReference>
<comment type="similarity">
    <text evidence="4">Belongs to the MCM family.</text>
</comment>
<dbReference type="InterPro" id="IPR001208">
    <property type="entry name" value="MCM_dom"/>
</dbReference>
<evidence type="ECO:0000313" key="7">
    <source>
        <dbReference type="EMBL" id="CAE2292230.1"/>
    </source>
</evidence>
<dbReference type="GO" id="GO:0043138">
    <property type="term" value="F:3'-5' DNA helicase activity"/>
    <property type="evidence" value="ECO:0007669"/>
    <property type="project" value="TreeGrafter"/>
</dbReference>
<dbReference type="Gene3D" id="3.40.50.300">
    <property type="entry name" value="P-loop containing nucleotide triphosphate hydrolases"/>
    <property type="match status" value="1"/>
</dbReference>
<protein>
    <recommendedName>
        <fullName evidence="6">MCM C-terminal AAA(+) ATPase domain-containing protein</fullName>
    </recommendedName>
</protein>
<evidence type="ECO:0000259" key="6">
    <source>
        <dbReference type="PROSITE" id="PS50051"/>
    </source>
</evidence>
<dbReference type="EMBL" id="HBKR01008628">
    <property type="protein sequence ID" value="CAE2292230.1"/>
    <property type="molecule type" value="Transcribed_RNA"/>
</dbReference>
<dbReference type="GO" id="GO:0042555">
    <property type="term" value="C:MCM complex"/>
    <property type="evidence" value="ECO:0007669"/>
    <property type="project" value="TreeGrafter"/>
</dbReference>
<proteinExistence type="inferred from homology"/>
<keyword evidence="2 4" id="KW-0067">ATP-binding</keyword>
<feature type="compositionally biased region" description="Basic and acidic residues" evidence="5">
    <location>
        <begin position="114"/>
        <end position="140"/>
    </location>
</feature>
<dbReference type="InterPro" id="IPR041562">
    <property type="entry name" value="MCM_lid"/>
</dbReference>
<dbReference type="InterPro" id="IPR031327">
    <property type="entry name" value="MCM"/>
</dbReference>
<dbReference type="AlphaFoldDB" id="A0A7S4KED0"/>
<dbReference type="PANTHER" id="PTHR11630:SF44">
    <property type="entry name" value="DNA REPLICATION LICENSING FACTOR MCM2"/>
    <property type="match status" value="1"/>
</dbReference>
<dbReference type="GO" id="GO:0017116">
    <property type="term" value="F:single-stranded DNA helicase activity"/>
    <property type="evidence" value="ECO:0007669"/>
    <property type="project" value="TreeGrafter"/>
</dbReference>
<evidence type="ECO:0000256" key="2">
    <source>
        <dbReference type="ARBA" id="ARBA00022840"/>
    </source>
</evidence>
<dbReference type="PROSITE" id="PS50051">
    <property type="entry name" value="MCM_2"/>
    <property type="match status" value="1"/>
</dbReference>
<keyword evidence="1 4" id="KW-0547">Nucleotide-binding</keyword>
<name>A0A7S4KED0_9EUKA</name>
<dbReference type="GO" id="GO:1902975">
    <property type="term" value="P:mitotic DNA replication initiation"/>
    <property type="evidence" value="ECO:0007669"/>
    <property type="project" value="TreeGrafter"/>
</dbReference>
<evidence type="ECO:0000256" key="1">
    <source>
        <dbReference type="ARBA" id="ARBA00022741"/>
    </source>
</evidence>
<dbReference type="SMART" id="SM00350">
    <property type="entry name" value="MCM"/>
    <property type="match status" value="1"/>
</dbReference>
<dbReference type="PANTHER" id="PTHR11630">
    <property type="entry name" value="DNA REPLICATION LICENSING FACTOR MCM FAMILY MEMBER"/>
    <property type="match status" value="1"/>
</dbReference>
<evidence type="ECO:0000256" key="5">
    <source>
        <dbReference type="SAM" id="MobiDB-lite"/>
    </source>
</evidence>
<dbReference type="GO" id="GO:0005524">
    <property type="term" value="F:ATP binding"/>
    <property type="evidence" value="ECO:0007669"/>
    <property type="project" value="UniProtKB-KW"/>
</dbReference>
<dbReference type="Pfam" id="PF17855">
    <property type="entry name" value="MCM_lid"/>
    <property type="match status" value="1"/>
</dbReference>
<feature type="domain" description="MCM C-terminal AAA(+) ATPase" evidence="6">
    <location>
        <begin position="1"/>
        <end position="88"/>
    </location>
</feature>
<dbReference type="GO" id="GO:0003697">
    <property type="term" value="F:single-stranded DNA binding"/>
    <property type="evidence" value="ECO:0007669"/>
    <property type="project" value="TreeGrafter"/>
</dbReference>
<dbReference type="PRINTS" id="PR01657">
    <property type="entry name" value="MCMFAMILY"/>
</dbReference>
<keyword evidence="3 4" id="KW-0238">DNA-binding</keyword>